<gene>
    <name evidence="2" type="ORF">BJ999_006563</name>
</gene>
<evidence type="ECO:0000313" key="3">
    <source>
        <dbReference type="Proteomes" id="UP000591272"/>
    </source>
</evidence>
<dbReference type="RefSeq" id="WP_218935336.1">
    <property type="nucleotide sequence ID" value="NZ_BMRD01000017.1"/>
</dbReference>
<evidence type="ECO:0000256" key="1">
    <source>
        <dbReference type="SAM" id="MobiDB-lite"/>
    </source>
</evidence>
<reference evidence="2 3" key="1">
    <citation type="submission" date="2020-07" db="EMBL/GenBank/DDBJ databases">
        <title>Sequencing the genomes of 1000 actinobacteria strains.</title>
        <authorList>
            <person name="Klenk H.-P."/>
        </authorList>
    </citation>
    <scope>NUCLEOTIDE SEQUENCE [LARGE SCALE GENOMIC DNA]</scope>
    <source>
        <strain evidence="2 3">DSM 43461</strain>
    </source>
</reference>
<dbReference type="EMBL" id="JACCBT010000001">
    <property type="protein sequence ID" value="NYE16267.1"/>
    <property type="molecule type" value="Genomic_DNA"/>
</dbReference>
<sequence>MMRLEQLLSTGADPDNAALIGPSPGIANIAEPGEETDVDEPELATDIEQAALEQITARIAEDLAGHELATLVSAVLTAELLLRPVVTRARRRN</sequence>
<feature type="region of interest" description="Disordered" evidence="1">
    <location>
        <begin position="1"/>
        <end position="40"/>
    </location>
</feature>
<dbReference type="Proteomes" id="UP000591272">
    <property type="component" value="Unassembled WGS sequence"/>
</dbReference>
<dbReference type="AlphaFoldDB" id="A0A7Y9KEI6"/>
<protein>
    <submittedName>
        <fullName evidence="2">Uncharacterized protein</fullName>
    </submittedName>
</protein>
<evidence type="ECO:0000313" key="2">
    <source>
        <dbReference type="EMBL" id="NYE16267.1"/>
    </source>
</evidence>
<name>A0A7Y9KEI6_9ACTN</name>
<keyword evidence="3" id="KW-1185">Reference proteome</keyword>
<comment type="caution">
    <text evidence="2">The sequence shown here is derived from an EMBL/GenBank/DDBJ whole genome shotgun (WGS) entry which is preliminary data.</text>
</comment>
<organism evidence="2 3">
    <name type="scientific">Actinomadura citrea</name>
    <dbReference type="NCBI Taxonomy" id="46158"/>
    <lineage>
        <taxon>Bacteria</taxon>
        <taxon>Bacillati</taxon>
        <taxon>Actinomycetota</taxon>
        <taxon>Actinomycetes</taxon>
        <taxon>Streptosporangiales</taxon>
        <taxon>Thermomonosporaceae</taxon>
        <taxon>Actinomadura</taxon>
    </lineage>
</organism>
<accession>A0A7Y9KEI6</accession>
<proteinExistence type="predicted"/>